<keyword evidence="3" id="KW-1133">Transmembrane helix</keyword>
<evidence type="ECO:0000256" key="3">
    <source>
        <dbReference type="SAM" id="Phobius"/>
    </source>
</evidence>
<keyword evidence="3" id="KW-0472">Membrane</keyword>
<dbReference type="AlphaFoldDB" id="A0A9W5RF42"/>
<dbReference type="SUPFAM" id="SSF63817">
    <property type="entry name" value="Sortase"/>
    <property type="match status" value="1"/>
</dbReference>
<accession>A0A9W5RF42</accession>
<feature type="active site" description="Proton donor/acceptor" evidence="2">
    <location>
        <position position="145"/>
    </location>
</feature>
<protein>
    <submittedName>
        <fullName evidence="4">Sortase</fullName>
    </submittedName>
</protein>
<keyword evidence="3" id="KW-0812">Transmembrane</keyword>
<dbReference type="InterPro" id="IPR042003">
    <property type="entry name" value="Sortase_E"/>
</dbReference>
<dbReference type="RefSeq" id="WP_016444469.1">
    <property type="nucleotide sequence ID" value="NZ_KE150266.1"/>
</dbReference>
<dbReference type="Gene3D" id="2.40.260.10">
    <property type="entry name" value="Sortase"/>
    <property type="match status" value="1"/>
</dbReference>
<reference evidence="4 5" key="1">
    <citation type="submission" date="2013-05" db="EMBL/GenBank/DDBJ databases">
        <title>The Genome Sequence of Actinomyces europaeus ACS-120-V-COL10B.</title>
        <authorList>
            <consortium name="The Broad Institute Genomics Platform"/>
            <person name="Earl A."/>
            <person name="Ward D."/>
            <person name="Feldgarden M."/>
            <person name="Gevers D."/>
            <person name="Saerens B."/>
            <person name="Vaneechoutte M."/>
            <person name="Walker B."/>
            <person name="Young S."/>
            <person name="Zeng Q."/>
            <person name="Gargeya S."/>
            <person name="Fitzgerald M."/>
            <person name="Haas B."/>
            <person name="Abouelleil A."/>
            <person name="Allen A.W."/>
            <person name="Alvarado L."/>
            <person name="Arachchi H.M."/>
            <person name="Berlin A.M."/>
            <person name="Chapman S.B."/>
            <person name="Gainer-Dewar J."/>
            <person name="Goldberg J."/>
            <person name="Griggs A."/>
            <person name="Gujja S."/>
            <person name="Hansen M."/>
            <person name="Howarth C."/>
            <person name="Imamovic A."/>
            <person name="Ireland A."/>
            <person name="Larimer J."/>
            <person name="McCowan C."/>
            <person name="Murphy C."/>
            <person name="Pearson M."/>
            <person name="Poon T.W."/>
            <person name="Priest M."/>
            <person name="Roberts A."/>
            <person name="Saif S."/>
            <person name="Shea T."/>
            <person name="Sisk P."/>
            <person name="Sykes S."/>
            <person name="Wortman J."/>
            <person name="Nusbaum C."/>
            <person name="Birren B."/>
        </authorList>
    </citation>
    <scope>NUCLEOTIDE SEQUENCE [LARGE SCALE GENOMIC DNA]</scope>
    <source>
        <strain evidence="4 5">ACS-120-V-Col10b</strain>
    </source>
</reference>
<comment type="caution">
    <text evidence="4">The sequence shown here is derived from an EMBL/GenBank/DDBJ whole genome shotgun (WGS) entry which is preliminary data.</text>
</comment>
<dbReference type="OrthoDB" id="5242879at2"/>
<dbReference type="InterPro" id="IPR023365">
    <property type="entry name" value="Sortase_dom-sf"/>
</dbReference>
<dbReference type="CDD" id="cd05830">
    <property type="entry name" value="Sortase_E"/>
    <property type="match status" value="1"/>
</dbReference>
<organism evidence="4 5">
    <name type="scientific">Gleimia europaea ACS-120-V-Col10b</name>
    <dbReference type="NCBI Taxonomy" id="883069"/>
    <lineage>
        <taxon>Bacteria</taxon>
        <taxon>Bacillati</taxon>
        <taxon>Actinomycetota</taxon>
        <taxon>Actinomycetes</taxon>
        <taxon>Actinomycetales</taxon>
        <taxon>Actinomycetaceae</taxon>
        <taxon>Gleimia</taxon>
    </lineage>
</organism>
<evidence type="ECO:0000313" key="4">
    <source>
        <dbReference type="EMBL" id="EPD31358.1"/>
    </source>
</evidence>
<evidence type="ECO:0000256" key="1">
    <source>
        <dbReference type="ARBA" id="ARBA00022801"/>
    </source>
</evidence>
<evidence type="ECO:0000313" key="5">
    <source>
        <dbReference type="Proteomes" id="UP000014387"/>
    </source>
</evidence>
<keyword evidence="5" id="KW-1185">Reference proteome</keyword>
<sequence>MTTSPYPSRRSSKRKKPSLFIRFIGVLGELMITVSLVIGLFIFWQLYWTSWEVEADREQAISDFEAQLPKVPVEKVAQARTDAPPEFTPVGYGETMGILHIPVWDNMKVPVVHGTAQYLLDQALGGHYEFTQWPGEVGNFAVAAHRRSYGNNFRHVDTLAESTPVVMETSNSFLVYKVVQKEIVIPEQTEVINPVPDQPLGVTPTKRMLTMTTCSTETGGQFGNSHRYIVHLEFQHWYERDGGLPPELKSEKEGA</sequence>
<dbReference type="Proteomes" id="UP000014387">
    <property type="component" value="Unassembled WGS sequence"/>
</dbReference>
<evidence type="ECO:0000256" key="2">
    <source>
        <dbReference type="PIRSR" id="PIRSR605754-1"/>
    </source>
</evidence>
<dbReference type="NCBIfam" id="NF033747">
    <property type="entry name" value="class_E_sortase"/>
    <property type="match status" value="1"/>
</dbReference>
<dbReference type="GO" id="GO:0016787">
    <property type="term" value="F:hydrolase activity"/>
    <property type="evidence" value="ECO:0007669"/>
    <property type="project" value="UniProtKB-KW"/>
</dbReference>
<keyword evidence="1" id="KW-0378">Hydrolase</keyword>
<dbReference type="NCBIfam" id="TIGR01076">
    <property type="entry name" value="sortase_fam"/>
    <property type="match status" value="1"/>
</dbReference>
<dbReference type="InterPro" id="IPR053465">
    <property type="entry name" value="Sortase_Class_E"/>
</dbReference>
<gene>
    <name evidence="4" type="ORF">HMPREF9238_01128</name>
</gene>
<dbReference type="InterPro" id="IPR005754">
    <property type="entry name" value="Sortase"/>
</dbReference>
<feature type="active site" description="Acyl-thioester intermediate" evidence="2">
    <location>
        <position position="214"/>
    </location>
</feature>
<feature type="transmembrane region" description="Helical" evidence="3">
    <location>
        <begin position="20"/>
        <end position="44"/>
    </location>
</feature>
<name>A0A9W5RF42_9ACTO</name>
<dbReference type="EMBL" id="AGWN01000001">
    <property type="protein sequence ID" value="EPD31358.1"/>
    <property type="molecule type" value="Genomic_DNA"/>
</dbReference>
<dbReference type="Pfam" id="PF04203">
    <property type="entry name" value="Sortase"/>
    <property type="match status" value="1"/>
</dbReference>
<proteinExistence type="predicted"/>